<dbReference type="FunFam" id="3.40.50.720:FF:000041">
    <property type="entry name" value="D-3-phosphoglycerate dehydrogenase"/>
    <property type="match status" value="1"/>
</dbReference>
<evidence type="ECO:0000256" key="4">
    <source>
        <dbReference type="RuleBase" id="RU003719"/>
    </source>
</evidence>
<dbReference type="InterPro" id="IPR006139">
    <property type="entry name" value="D-isomer_2_OHA_DH_cat_dom"/>
</dbReference>
<comment type="caution">
    <text evidence="7">The sequence shown here is derived from an EMBL/GenBank/DDBJ whole genome shotgun (WGS) entry which is preliminary data.</text>
</comment>
<dbReference type="PANTHER" id="PTHR43761:SF1">
    <property type="entry name" value="D-ISOMER SPECIFIC 2-HYDROXYACID DEHYDROGENASE CATALYTIC DOMAIN-CONTAINING PROTEIN-RELATED"/>
    <property type="match status" value="1"/>
</dbReference>
<dbReference type="InterPro" id="IPR006140">
    <property type="entry name" value="D-isomer_DH_NAD-bd"/>
</dbReference>
<accession>A0A974BH86</accession>
<reference evidence="7" key="1">
    <citation type="submission" date="2020-07" db="EMBL/GenBank/DDBJ databases">
        <title>Genomic analysis of a strain of Sedimentibacter Hydroxybenzoicus DSM7310.</title>
        <authorList>
            <person name="Ma S."/>
        </authorList>
    </citation>
    <scope>NUCLEOTIDE SEQUENCE</scope>
    <source>
        <strain evidence="7">DSM 7310</strain>
    </source>
</reference>
<dbReference type="PANTHER" id="PTHR43761">
    <property type="entry name" value="D-ISOMER SPECIFIC 2-HYDROXYACID DEHYDROGENASE FAMILY PROTEIN (AFU_ORTHOLOGUE AFUA_1G13630)"/>
    <property type="match status" value="1"/>
</dbReference>
<dbReference type="AlphaFoldDB" id="A0A974BH86"/>
<evidence type="ECO:0000256" key="3">
    <source>
        <dbReference type="ARBA" id="ARBA00023027"/>
    </source>
</evidence>
<dbReference type="InterPro" id="IPR036291">
    <property type="entry name" value="NAD(P)-bd_dom_sf"/>
</dbReference>
<evidence type="ECO:0008006" key="9">
    <source>
        <dbReference type="Google" id="ProtNLM"/>
    </source>
</evidence>
<dbReference type="InterPro" id="IPR050418">
    <property type="entry name" value="D-iso_2-hydroxyacid_DH_PdxB"/>
</dbReference>
<dbReference type="InterPro" id="IPR029752">
    <property type="entry name" value="D-isomer_DH_CS1"/>
</dbReference>
<dbReference type="GO" id="GO:0004617">
    <property type="term" value="F:phosphoglycerate dehydrogenase activity"/>
    <property type="evidence" value="ECO:0007669"/>
    <property type="project" value="UniProtKB-ARBA"/>
</dbReference>
<evidence type="ECO:0000259" key="5">
    <source>
        <dbReference type="Pfam" id="PF00389"/>
    </source>
</evidence>
<proteinExistence type="inferred from homology"/>
<dbReference type="SUPFAM" id="SSF51735">
    <property type="entry name" value="NAD(P)-binding Rossmann-fold domains"/>
    <property type="match status" value="1"/>
</dbReference>
<evidence type="ECO:0000313" key="7">
    <source>
        <dbReference type="EMBL" id="NYB72650.1"/>
    </source>
</evidence>
<feature type="domain" description="D-isomer specific 2-hydroxyacid dehydrogenase NAD-binding" evidence="6">
    <location>
        <begin position="111"/>
        <end position="284"/>
    </location>
</feature>
<dbReference type="SUPFAM" id="SSF52283">
    <property type="entry name" value="Formate/glycerate dehydrogenase catalytic domain-like"/>
    <property type="match status" value="1"/>
</dbReference>
<dbReference type="Proteomes" id="UP000611629">
    <property type="component" value="Unassembled WGS sequence"/>
</dbReference>
<dbReference type="RefSeq" id="WP_179236335.1">
    <property type="nucleotide sequence ID" value="NZ_JACBNQ010000001.1"/>
</dbReference>
<protein>
    <recommendedName>
        <fullName evidence="9">D-3-phosphoglycerate dehydrogenase</fullName>
    </recommendedName>
</protein>
<dbReference type="Pfam" id="PF00389">
    <property type="entry name" value="2-Hacid_dh"/>
    <property type="match status" value="1"/>
</dbReference>
<comment type="similarity">
    <text evidence="1 4">Belongs to the D-isomer specific 2-hydroxyacid dehydrogenase family.</text>
</comment>
<dbReference type="Gene3D" id="3.40.50.720">
    <property type="entry name" value="NAD(P)-binding Rossmann-like Domain"/>
    <property type="match status" value="2"/>
</dbReference>
<dbReference type="GO" id="GO:0006564">
    <property type="term" value="P:L-serine biosynthetic process"/>
    <property type="evidence" value="ECO:0007669"/>
    <property type="project" value="UniProtKB-ARBA"/>
</dbReference>
<keyword evidence="8" id="KW-1185">Reference proteome</keyword>
<evidence type="ECO:0000256" key="2">
    <source>
        <dbReference type="ARBA" id="ARBA00023002"/>
    </source>
</evidence>
<feature type="domain" description="D-isomer specific 2-hydroxyacid dehydrogenase catalytic" evidence="5">
    <location>
        <begin position="18"/>
        <end position="308"/>
    </location>
</feature>
<dbReference type="GO" id="GO:0047545">
    <property type="term" value="F:(S)-2-hydroxyglutarate dehydrogenase activity"/>
    <property type="evidence" value="ECO:0007669"/>
    <property type="project" value="UniProtKB-ARBA"/>
</dbReference>
<keyword evidence="3" id="KW-0520">NAD</keyword>
<dbReference type="PROSITE" id="PS00065">
    <property type="entry name" value="D_2_HYDROXYACID_DH_1"/>
    <property type="match status" value="1"/>
</dbReference>
<name>A0A974BH86_SEDHY</name>
<evidence type="ECO:0000256" key="1">
    <source>
        <dbReference type="ARBA" id="ARBA00005854"/>
    </source>
</evidence>
<organism evidence="7 8">
    <name type="scientific">Sedimentibacter hydroxybenzoicus DSM 7310</name>
    <dbReference type="NCBI Taxonomy" id="1123245"/>
    <lineage>
        <taxon>Bacteria</taxon>
        <taxon>Bacillati</taxon>
        <taxon>Bacillota</taxon>
        <taxon>Tissierellia</taxon>
        <taxon>Sedimentibacter</taxon>
    </lineage>
</organism>
<dbReference type="GO" id="GO:0051287">
    <property type="term" value="F:NAD binding"/>
    <property type="evidence" value="ECO:0007669"/>
    <property type="project" value="InterPro"/>
</dbReference>
<evidence type="ECO:0000313" key="8">
    <source>
        <dbReference type="Proteomes" id="UP000611629"/>
    </source>
</evidence>
<evidence type="ECO:0000259" key="6">
    <source>
        <dbReference type="Pfam" id="PF02826"/>
    </source>
</evidence>
<dbReference type="Pfam" id="PF02826">
    <property type="entry name" value="2-Hacid_dh_C"/>
    <property type="match status" value="1"/>
</dbReference>
<gene>
    <name evidence="7" type="ORF">HZF24_00685</name>
</gene>
<dbReference type="EMBL" id="JACBNQ010000001">
    <property type="protein sequence ID" value="NYB72650.1"/>
    <property type="molecule type" value="Genomic_DNA"/>
</dbReference>
<sequence>MKICIIDAKCFISDEHLIEPLYQIGEVAVFDGIPESVEEVLLRAHDADIIMFALMQFTNEMLDKLPDLKVLQFIGTGMWNFVDVEYATQKGIEVLNIEGYGNNAVAEFALSCAFSLARKITAADKNLKERKWTQENMEGMEIEESVLGVIGTGNIGSIVAKKASLLGADVLACDIYESEELKTKYNVRYVPLEEIFSKSDIISLHMKATKENEGIINRTLLSLMKENSYFINVARAELVDNEALYELLKDGKISGAAVDVYDCEPPKDYRLSDLSNVIATPHIGFYTGKANNNSITMSVNSVAKAFQDIIKTKF</sequence>
<keyword evidence="2 4" id="KW-0560">Oxidoreductase</keyword>